<evidence type="ECO:0000256" key="2">
    <source>
        <dbReference type="SAM" id="MobiDB-lite"/>
    </source>
</evidence>
<dbReference type="PANTHER" id="PTHR35526:SF3">
    <property type="entry name" value="ANTI-SIGMA-F FACTOR RSBW"/>
    <property type="match status" value="1"/>
</dbReference>
<reference evidence="4 5" key="1">
    <citation type="submission" date="2021-01" db="EMBL/GenBank/DDBJ databases">
        <title>Whole genome shotgun sequence of Actinoplanes durhamensis NBRC 14914.</title>
        <authorList>
            <person name="Komaki H."/>
            <person name="Tamura T."/>
        </authorList>
    </citation>
    <scope>NUCLEOTIDE SEQUENCE [LARGE SCALE GENOMIC DNA]</scope>
    <source>
        <strain evidence="4 5">NBRC 14914</strain>
    </source>
</reference>
<accession>A0ABQ3Z1G4</accession>
<name>A0ABQ3Z1G4_9ACTN</name>
<proteinExistence type="predicted"/>
<organism evidence="4 5">
    <name type="scientific">Paractinoplanes durhamensis</name>
    <dbReference type="NCBI Taxonomy" id="113563"/>
    <lineage>
        <taxon>Bacteria</taxon>
        <taxon>Bacillati</taxon>
        <taxon>Actinomycetota</taxon>
        <taxon>Actinomycetes</taxon>
        <taxon>Micromonosporales</taxon>
        <taxon>Micromonosporaceae</taxon>
        <taxon>Paractinoplanes</taxon>
    </lineage>
</organism>
<protein>
    <recommendedName>
        <fullName evidence="3">Histidine kinase/HSP90-like ATPase domain-containing protein</fullName>
    </recommendedName>
</protein>
<dbReference type="Pfam" id="PF13581">
    <property type="entry name" value="HATPase_c_2"/>
    <property type="match status" value="1"/>
</dbReference>
<evidence type="ECO:0000259" key="3">
    <source>
        <dbReference type="Pfam" id="PF13581"/>
    </source>
</evidence>
<keyword evidence="1" id="KW-0418">Kinase</keyword>
<dbReference type="Proteomes" id="UP000637628">
    <property type="component" value="Unassembled WGS sequence"/>
</dbReference>
<dbReference type="CDD" id="cd16936">
    <property type="entry name" value="HATPase_RsbW-like"/>
    <property type="match status" value="1"/>
</dbReference>
<feature type="region of interest" description="Disordered" evidence="2">
    <location>
        <begin position="19"/>
        <end position="42"/>
    </location>
</feature>
<keyword evidence="5" id="KW-1185">Reference proteome</keyword>
<feature type="domain" description="Histidine kinase/HSP90-like ATPase" evidence="3">
    <location>
        <begin position="57"/>
        <end position="167"/>
    </location>
</feature>
<evidence type="ECO:0000313" key="5">
    <source>
        <dbReference type="Proteomes" id="UP000637628"/>
    </source>
</evidence>
<comment type="caution">
    <text evidence="4">The sequence shown here is derived from an EMBL/GenBank/DDBJ whole genome shotgun (WGS) entry which is preliminary data.</text>
</comment>
<dbReference type="PANTHER" id="PTHR35526">
    <property type="entry name" value="ANTI-SIGMA-F FACTOR RSBW-RELATED"/>
    <property type="match status" value="1"/>
</dbReference>
<keyword evidence="1" id="KW-0723">Serine/threonine-protein kinase</keyword>
<sequence>MRRSTTVVQRVGCTTVEERLSQSVRSAPGVESRGAAASPSPVDAGQLLDRRFGRDEIAVVRHEVNGRLTGAGLVGDRLHGFVLAVNEVITNVVLHAGGQGRVVLWLAGDSAWCTVTDSGPGIPARFLRPPEVPEAFEIGGRGIWLAHQLCDEVTVATGPIGTTIGLRIALPHRTSPA</sequence>
<dbReference type="InterPro" id="IPR003594">
    <property type="entry name" value="HATPase_dom"/>
</dbReference>
<evidence type="ECO:0000313" key="4">
    <source>
        <dbReference type="EMBL" id="GIE03668.1"/>
    </source>
</evidence>
<dbReference type="SUPFAM" id="SSF55874">
    <property type="entry name" value="ATPase domain of HSP90 chaperone/DNA topoisomerase II/histidine kinase"/>
    <property type="match status" value="1"/>
</dbReference>
<dbReference type="InterPro" id="IPR036890">
    <property type="entry name" value="HATPase_C_sf"/>
</dbReference>
<dbReference type="Gene3D" id="3.30.565.10">
    <property type="entry name" value="Histidine kinase-like ATPase, C-terminal domain"/>
    <property type="match status" value="1"/>
</dbReference>
<evidence type="ECO:0000256" key="1">
    <source>
        <dbReference type="ARBA" id="ARBA00022527"/>
    </source>
</evidence>
<gene>
    <name evidence="4" type="ORF">Adu01nite_50180</name>
</gene>
<keyword evidence="1" id="KW-0808">Transferase</keyword>
<dbReference type="EMBL" id="BOML01000039">
    <property type="protein sequence ID" value="GIE03668.1"/>
    <property type="molecule type" value="Genomic_DNA"/>
</dbReference>
<dbReference type="InterPro" id="IPR050267">
    <property type="entry name" value="Anti-sigma-factor_SerPK"/>
</dbReference>